<gene>
    <name evidence="3" type="ORF">TrCOL_g5509</name>
</gene>
<evidence type="ECO:0000259" key="2">
    <source>
        <dbReference type="PROSITE" id="PS51704"/>
    </source>
</evidence>
<protein>
    <recommendedName>
        <fullName evidence="2">GP-PDE domain-containing protein</fullName>
    </recommendedName>
</protein>
<dbReference type="EMBL" id="BRYA01000702">
    <property type="protein sequence ID" value="GMI30227.1"/>
    <property type="molecule type" value="Genomic_DNA"/>
</dbReference>
<dbReference type="OrthoDB" id="197419at2759"/>
<sequence>MQVHTISPIKPHGSSPRPIPASPPLSTPSPVFCLPPSPPDSDLVSLSSTDSDSLSSTLSSSPSSSPFPGIKVYGHRGCVYEECENTLPGYAKAAAFGAAGVELDVFQLTDGTLVCYHGTGPDTSPGVMSESHSVDRTITTFSWSELSSLGSFTSGWEEGVCGDSKLSYAKVPKLKDSLELCKSLGLGVKVELKGRDVVPGVVKMVKELGMGDTVEISSFDHEQLREVNELAPELRTGALFSSPCPEDFAERALNVGASEVHLRYDTCSTVRVAEAREKGLKVMAWFRGPLSMREDSRGWSDAGNEDEDMYRIVMRSGCEAVCVNRPDVAVGVVGEMEE</sequence>
<dbReference type="Proteomes" id="UP001165065">
    <property type="component" value="Unassembled WGS sequence"/>
</dbReference>
<dbReference type="PANTHER" id="PTHR46211:SF14">
    <property type="entry name" value="GLYCEROPHOSPHODIESTER PHOSPHODIESTERASE"/>
    <property type="match status" value="1"/>
</dbReference>
<dbReference type="InterPro" id="IPR017946">
    <property type="entry name" value="PLC-like_Pdiesterase_TIM-brl"/>
</dbReference>
<comment type="caution">
    <text evidence="3">The sequence shown here is derived from an EMBL/GenBank/DDBJ whole genome shotgun (WGS) entry which is preliminary data.</text>
</comment>
<dbReference type="PANTHER" id="PTHR46211">
    <property type="entry name" value="GLYCEROPHOSPHORYL DIESTER PHOSPHODIESTERASE"/>
    <property type="match status" value="1"/>
</dbReference>
<dbReference type="Pfam" id="PF03009">
    <property type="entry name" value="GDPD"/>
    <property type="match status" value="1"/>
</dbReference>
<dbReference type="PROSITE" id="PS51704">
    <property type="entry name" value="GP_PDE"/>
    <property type="match status" value="1"/>
</dbReference>
<reference evidence="4" key="1">
    <citation type="journal article" date="2023" name="Commun. Biol.">
        <title>Genome analysis of Parmales, the sister group of diatoms, reveals the evolutionary specialization of diatoms from phago-mixotrophs to photoautotrophs.</title>
        <authorList>
            <person name="Ban H."/>
            <person name="Sato S."/>
            <person name="Yoshikawa S."/>
            <person name="Yamada K."/>
            <person name="Nakamura Y."/>
            <person name="Ichinomiya M."/>
            <person name="Sato N."/>
            <person name="Blanc-Mathieu R."/>
            <person name="Endo H."/>
            <person name="Kuwata A."/>
            <person name="Ogata H."/>
        </authorList>
    </citation>
    <scope>NUCLEOTIDE SEQUENCE [LARGE SCALE GENOMIC DNA]</scope>
</reference>
<dbReference type="AlphaFoldDB" id="A0A9W7L3W4"/>
<name>A0A9W7L3W4_9STRA</name>
<organism evidence="3 4">
    <name type="scientific">Triparma columacea</name>
    <dbReference type="NCBI Taxonomy" id="722753"/>
    <lineage>
        <taxon>Eukaryota</taxon>
        <taxon>Sar</taxon>
        <taxon>Stramenopiles</taxon>
        <taxon>Ochrophyta</taxon>
        <taxon>Bolidophyceae</taxon>
        <taxon>Parmales</taxon>
        <taxon>Triparmaceae</taxon>
        <taxon>Triparma</taxon>
    </lineage>
</organism>
<accession>A0A9W7L3W4</accession>
<feature type="domain" description="GP-PDE" evidence="2">
    <location>
        <begin position="70"/>
        <end position="333"/>
    </location>
</feature>
<keyword evidence="4" id="KW-1185">Reference proteome</keyword>
<feature type="compositionally biased region" description="Pro residues" evidence="1">
    <location>
        <begin position="17"/>
        <end position="39"/>
    </location>
</feature>
<dbReference type="InterPro" id="IPR030395">
    <property type="entry name" value="GP_PDE_dom"/>
</dbReference>
<evidence type="ECO:0000256" key="1">
    <source>
        <dbReference type="SAM" id="MobiDB-lite"/>
    </source>
</evidence>
<feature type="region of interest" description="Disordered" evidence="1">
    <location>
        <begin position="1"/>
        <end position="65"/>
    </location>
</feature>
<evidence type="ECO:0000313" key="3">
    <source>
        <dbReference type="EMBL" id="GMI30227.1"/>
    </source>
</evidence>
<feature type="compositionally biased region" description="Low complexity" evidence="1">
    <location>
        <begin position="40"/>
        <end position="65"/>
    </location>
</feature>
<evidence type="ECO:0000313" key="4">
    <source>
        <dbReference type="Proteomes" id="UP001165065"/>
    </source>
</evidence>
<dbReference type="GO" id="GO:0008081">
    <property type="term" value="F:phosphoric diester hydrolase activity"/>
    <property type="evidence" value="ECO:0007669"/>
    <property type="project" value="InterPro"/>
</dbReference>
<dbReference type="GO" id="GO:0006629">
    <property type="term" value="P:lipid metabolic process"/>
    <property type="evidence" value="ECO:0007669"/>
    <property type="project" value="InterPro"/>
</dbReference>
<dbReference type="SUPFAM" id="SSF51695">
    <property type="entry name" value="PLC-like phosphodiesterases"/>
    <property type="match status" value="1"/>
</dbReference>
<proteinExistence type="predicted"/>
<dbReference type="Gene3D" id="3.20.20.190">
    <property type="entry name" value="Phosphatidylinositol (PI) phosphodiesterase"/>
    <property type="match status" value="1"/>
</dbReference>